<dbReference type="KEGG" id="sbf:JCM31447_30910"/>
<evidence type="ECO:0000313" key="1">
    <source>
        <dbReference type="EMBL" id="BBH54617.1"/>
    </source>
</evidence>
<protein>
    <submittedName>
        <fullName evidence="1">Uncharacterized protein</fullName>
    </submittedName>
</protein>
<dbReference type="Proteomes" id="UP000291236">
    <property type="component" value="Plasmid 79K"/>
</dbReference>
<evidence type="ECO:0000313" key="2">
    <source>
        <dbReference type="Proteomes" id="UP000291236"/>
    </source>
</evidence>
<reference evidence="1 2" key="1">
    <citation type="submission" date="2018-12" db="EMBL/GenBank/DDBJ databases">
        <title>Rubrispira sanarue gen. nov., sp., nov., a member of the order Silvanigrellales, isolated from a brackish lake in Hamamatsu Japan.</title>
        <authorList>
            <person name="Maejima Y."/>
            <person name="Iino T."/>
            <person name="Muraguchi Y."/>
            <person name="Fukuda K."/>
            <person name="Nojiri H."/>
            <person name="Ohkuma M."/>
            <person name="Moriuchi R."/>
            <person name="Dohra H."/>
            <person name="Kimbara K."/>
            <person name="Shintani M."/>
        </authorList>
    </citation>
    <scope>NUCLEOTIDE SEQUENCE [LARGE SCALE GENOMIC DNA]</scope>
    <source>
        <strain evidence="1 2">RF1110005</strain>
        <plasmid evidence="1 2">79K</plasmid>
    </source>
</reference>
<gene>
    <name evidence="1" type="ORF">JCM31447_30910</name>
</gene>
<geneLocation type="plasmid" evidence="1 2">
    <name>79K</name>
</geneLocation>
<accession>A0A4V0P2W2</accession>
<dbReference type="GeneID" id="39493215"/>
<dbReference type="RefSeq" id="WP_130612973.1">
    <property type="nucleotide sequence ID" value="NZ_AP019369.1"/>
</dbReference>
<proteinExistence type="predicted"/>
<organism evidence="1 2">
    <name type="scientific">Fluviispira sanaruensis</name>
    <dbReference type="NCBI Taxonomy" id="2493639"/>
    <lineage>
        <taxon>Bacteria</taxon>
        <taxon>Pseudomonadati</taxon>
        <taxon>Bdellovibrionota</taxon>
        <taxon>Oligoflexia</taxon>
        <taxon>Silvanigrellales</taxon>
        <taxon>Silvanigrellaceae</taxon>
        <taxon>Fluviispira</taxon>
    </lineage>
</organism>
<name>A0A4V0P2W2_FLUSA</name>
<keyword evidence="2" id="KW-1185">Reference proteome</keyword>
<dbReference type="EMBL" id="AP019369">
    <property type="protein sequence ID" value="BBH54617.1"/>
    <property type="molecule type" value="Genomic_DNA"/>
</dbReference>
<keyword evidence="1" id="KW-0614">Plasmid</keyword>
<sequence>MNESEELEYEYEFLSFCERQLKYFEQRAKLIEKKHYWELNTELEWDIFYDNEHEIDDVKERIMLSNERINKIRFNIPSIYYP</sequence>
<dbReference type="AlphaFoldDB" id="A0A4V0P2W2"/>